<dbReference type="Proteomes" id="UP000325161">
    <property type="component" value="Chromosome"/>
</dbReference>
<reference evidence="2 3" key="1">
    <citation type="submission" date="2019-08" db="EMBL/GenBank/DDBJ databases">
        <title>Amphibian skin-associated Pigmentiphaga: genome sequence and occurrence across geography and hosts.</title>
        <authorList>
            <person name="Bletz M.C."/>
            <person name="Bunk B."/>
            <person name="Sproeer C."/>
            <person name="Biwer P."/>
            <person name="Reiter S."/>
            <person name="Rabemananjara F.C.E."/>
            <person name="Schulz S."/>
            <person name="Overmann J."/>
            <person name="Vences M."/>
        </authorList>
    </citation>
    <scope>NUCLEOTIDE SEQUENCE [LARGE SCALE GENOMIC DNA]</scope>
    <source>
        <strain evidence="2 3">Mada1488</strain>
    </source>
</reference>
<dbReference type="PROSITE" id="PS50889">
    <property type="entry name" value="S4"/>
    <property type="match status" value="1"/>
</dbReference>
<dbReference type="Gene3D" id="3.10.290.10">
    <property type="entry name" value="RNA-binding S4 domain"/>
    <property type="match status" value="1"/>
</dbReference>
<name>A0A5C0ATD0_9BURK</name>
<accession>A0A5C0ATD0</accession>
<proteinExistence type="predicted"/>
<sequence length="71" mass="7727">MQHDFTLTSDYIALNDLLKLTGLCASGGEAKMLIADHYVSVNDQIETRKTYKVRAGDVVVLGDERIVVSGA</sequence>
<dbReference type="SUPFAM" id="SSF55174">
    <property type="entry name" value="Alpha-L RNA-binding motif"/>
    <property type="match status" value="1"/>
</dbReference>
<evidence type="ECO:0000313" key="2">
    <source>
        <dbReference type="EMBL" id="QEI05602.1"/>
    </source>
</evidence>
<gene>
    <name evidence="2" type="ORF">FXN63_06935</name>
</gene>
<dbReference type="KEGG" id="pacr:FXN63_06935"/>
<dbReference type="Pfam" id="PF13275">
    <property type="entry name" value="S4_2"/>
    <property type="match status" value="1"/>
</dbReference>
<dbReference type="EMBL" id="CP043046">
    <property type="protein sequence ID" value="QEI05602.1"/>
    <property type="molecule type" value="Genomic_DNA"/>
</dbReference>
<keyword evidence="3" id="KW-1185">Reference proteome</keyword>
<dbReference type="RefSeq" id="WP_148813969.1">
    <property type="nucleotide sequence ID" value="NZ_CP043046.1"/>
</dbReference>
<dbReference type="AlphaFoldDB" id="A0A5C0ATD0"/>
<dbReference type="OrthoDB" id="9802835at2"/>
<dbReference type="CDD" id="cd00165">
    <property type="entry name" value="S4"/>
    <property type="match status" value="1"/>
</dbReference>
<organism evidence="2 3">
    <name type="scientific">Pigmentiphaga aceris</name>
    <dbReference type="NCBI Taxonomy" id="1940612"/>
    <lineage>
        <taxon>Bacteria</taxon>
        <taxon>Pseudomonadati</taxon>
        <taxon>Pseudomonadota</taxon>
        <taxon>Betaproteobacteria</taxon>
        <taxon>Burkholderiales</taxon>
        <taxon>Alcaligenaceae</taxon>
        <taxon>Pigmentiphaga</taxon>
    </lineage>
</organism>
<dbReference type="GO" id="GO:0003723">
    <property type="term" value="F:RNA binding"/>
    <property type="evidence" value="ECO:0007669"/>
    <property type="project" value="UniProtKB-KW"/>
</dbReference>
<evidence type="ECO:0000313" key="3">
    <source>
        <dbReference type="Proteomes" id="UP000325161"/>
    </source>
</evidence>
<keyword evidence="1" id="KW-0694">RNA-binding</keyword>
<protein>
    <submittedName>
        <fullName evidence="2">RNA-binding S4 domain-containing protein</fullName>
    </submittedName>
</protein>
<evidence type="ECO:0000256" key="1">
    <source>
        <dbReference type="PROSITE-ProRule" id="PRU00182"/>
    </source>
</evidence>
<dbReference type="InterPro" id="IPR036986">
    <property type="entry name" value="S4_RNA-bd_sf"/>
</dbReference>